<comment type="caution">
    <text evidence="2">The sequence shown here is derived from an EMBL/GenBank/DDBJ whole genome shotgun (WGS) entry which is preliminary data.</text>
</comment>
<evidence type="ECO:0000256" key="1">
    <source>
        <dbReference type="SAM" id="MobiDB-lite"/>
    </source>
</evidence>
<sequence length="106" mass="12388">MSHIQPRSFSAPPTSTGNLSPFSIPLASLPHHMQSRIPTDDDASFVNEAEENEQLQQHFQKQYEAKFLMELRVICKRKQLRVRGNKSELVLRLAQNDMRELNERWI</sequence>
<name>A0A9P4L941_9PLEO</name>
<evidence type="ECO:0000313" key="2">
    <source>
        <dbReference type="EMBL" id="KAF1845992.1"/>
    </source>
</evidence>
<feature type="compositionally biased region" description="Polar residues" evidence="1">
    <location>
        <begin position="1"/>
        <end position="21"/>
    </location>
</feature>
<gene>
    <name evidence="2" type="ORF">K460DRAFT_406219</name>
</gene>
<keyword evidence="3" id="KW-1185">Reference proteome</keyword>
<dbReference type="Proteomes" id="UP000800039">
    <property type="component" value="Unassembled WGS sequence"/>
</dbReference>
<protein>
    <recommendedName>
        <fullName evidence="4">SAP domain-containing protein</fullName>
    </recommendedName>
</protein>
<feature type="region of interest" description="Disordered" evidence="1">
    <location>
        <begin position="1"/>
        <end position="41"/>
    </location>
</feature>
<dbReference type="Gene3D" id="1.10.720.30">
    <property type="entry name" value="SAP domain"/>
    <property type="match status" value="1"/>
</dbReference>
<dbReference type="AlphaFoldDB" id="A0A9P4L941"/>
<dbReference type="OrthoDB" id="3787462at2759"/>
<dbReference type="GeneID" id="63854179"/>
<dbReference type="RefSeq" id="XP_040788555.1">
    <property type="nucleotide sequence ID" value="XM_040936929.1"/>
</dbReference>
<organism evidence="2 3">
    <name type="scientific">Cucurbitaria berberidis CBS 394.84</name>
    <dbReference type="NCBI Taxonomy" id="1168544"/>
    <lineage>
        <taxon>Eukaryota</taxon>
        <taxon>Fungi</taxon>
        <taxon>Dikarya</taxon>
        <taxon>Ascomycota</taxon>
        <taxon>Pezizomycotina</taxon>
        <taxon>Dothideomycetes</taxon>
        <taxon>Pleosporomycetidae</taxon>
        <taxon>Pleosporales</taxon>
        <taxon>Pleosporineae</taxon>
        <taxon>Cucurbitariaceae</taxon>
        <taxon>Cucurbitaria</taxon>
    </lineage>
</organism>
<evidence type="ECO:0000313" key="3">
    <source>
        <dbReference type="Proteomes" id="UP000800039"/>
    </source>
</evidence>
<dbReference type="InterPro" id="IPR036361">
    <property type="entry name" value="SAP_dom_sf"/>
</dbReference>
<proteinExistence type="predicted"/>
<dbReference type="EMBL" id="ML976616">
    <property type="protein sequence ID" value="KAF1845992.1"/>
    <property type="molecule type" value="Genomic_DNA"/>
</dbReference>
<accession>A0A9P4L941</accession>
<reference evidence="2" key="1">
    <citation type="submission" date="2020-01" db="EMBL/GenBank/DDBJ databases">
        <authorList>
            <consortium name="DOE Joint Genome Institute"/>
            <person name="Haridas S."/>
            <person name="Albert R."/>
            <person name="Binder M."/>
            <person name="Bloem J."/>
            <person name="Labutti K."/>
            <person name="Salamov A."/>
            <person name="Andreopoulos B."/>
            <person name="Baker S.E."/>
            <person name="Barry K."/>
            <person name="Bills G."/>
            <person name="Bluhm B.H."/>
            <person name="Cannon C."/>
            <person name="Castanera R."/>
            <person name="Culley D.E."/>
            <person name="Daum C."/>
            <person name="Ezra D."/>
            <person name="Gonzalez J.B."/>
            <person name="Henrissat B."/>
            <person name="Kuo A."/>
            <person name="Liang C."/>
            <person name="Lipzen A."/>
            <person name="Lutzoni F."/>
            <person name="Magnuson J."/>
            <person name="Mondo S."/>
            <person name="Nolan M."/>
            <person name="Ohm R."/>
            <person name="Pangilinan J."/>
            <person name="Park H.-J."/>
            <person name="Ramirez L."/>
            <person name="Alfaro M."/>
            <person name="Sun H."/>
            <person name="Tritt A."/>
            <person name="Yoshinaga Y."/>
            <person name="Zwiers L.-H."/>
            <person name="Turgeon B.G."/>
            <person name="Goodwin S.B."/>
            <person name="Spatafora J.W."/>
            <person name="Crous P.W."/>
            <person name="Grigoriev I.V."/>
        </authorList>
    </citation>
    <scope>NUCLEOTIDE SEQUENCE</scope>
    <source>
        <strain evidence="2">CBS 394.84</strain>
    </source>
</reference>
<evidence type="ECO:0008006" key="4">
    <source>
        <dbReference type="Google" id="ProtNLM"/>
    </source>
</evidence>